<accession>A0ABQ8JHQ2</accession>
<evidence type="ECO:0000313" key="1">
    <source>
        <dbReference type="EMBL" id="KAH9421962.1"/>
    </source>
</evidence>
<name>A0ABQ8JHQ2_DERPT</name>
<protein>
    <submittedName>
        <fullName evidence="1">Uncharacterized protein</fullName>
    </submittedName>
</protein>
<organism evidence="1 2">
    <name type="scientific">Dermatophagoides pteronyssinus</name>
    <name type="common">European house dust mite</name>
    <dbReference type="NCBI Taxonomy" id="6956"/>
    <lineage>
        <taxon>Eukaryota</taxon>
        <taxon>Metazoa</taxon>
        <taxon>Ecdysozoa</taxon>
        <taxon>Arthropoda</taxon>
        <taxon>Chelicerata</taxon>
        <taxon>Arachnida</taxon>
        <taxon>Acari</taxon>
        <taxon>Acariformes</taxon>
        <taxon>Sarcoptiformes</taxon>
        <taxon>Astigmata</taxon>
        <taxon>Psoroptidia</taxon>
        <taxon>Analgoidea</taxon>
        <taxon>Pyroglyphidae</taxon>
        <taxon>Dermatophagoidinae</taxon>
        <taxon>Dermatophagoides</taxon>
    </lineage>
</organism>
<sequence length="64" mass="7232">MISICSILAIIRSRCPSSSSGYDVRNFVIISVEIRYSERYNRYHNDDMEKSVIIGTGVISMPMG</sequence>
<reference evidence="1 2" key="1">
    <citation type="journal article" date="2018" name="J. Allergy Clin. Immunol.">
        <title>High-quality assembly of Dermatophagoides pteronyssinus genome and transcriptome reveals a wide range of novel allergens.</title>
        <authorList>
            <person name="Liu X.Y."/>
            <person name="Yang K.Y."/>
            <person name="Wang M.Q."/>
            <person name="Kwok J.S."/>
            <person name="Zeng X."/>
            <person name="Yang Z."/>
            <person name="Xiao X.J."/>
            <person name="Lau C.P."/>
            <person name="Li Y."/>
            <person name="Huang Z.M."/>
            <person name="Ba J.G."/>
            <person name="Yim A.K."/>
            <person name="Ouyang C.Y."/>
            <person name="Ngai S.M."/>
            <person name="Chan T.F."/>
            <person name="Leung E.L."/>
            <person name="Liu L."/>
            <person name="Liu Z.G."/>
            <person name="Tsui S.K."/>
        </authorList>
    </citation>
    <scope>NUCLEOTIDE SEQUENCE [LARGE SCALE GENOMIC DNA]</scope>
    <source>
        <strain evidence="1">Derp</strain>
    </source>
</reference>
<evidence type="ECO:0000313" key="2">
    <source>
        <dbReference type="Proteomes" id="UP000887458"/>
    </source>
</evidence>
<reference evidence="1 2" key="2">
    <citation type="journal article" date="2022" name="Mol. Biol. Evol.">
        <title>Comparative Genomics Reveals Insights into the Divergent Evolution of Astigmatic Mites and Household Pest Adaptations.</title>
        <authorList>
            <person name="Xiong Q."/>
            <person name="Wan A.T."/>
            <person name="Liu X."/>
            <person name="Fung C.S."/>
            <person name="Xiao X."/>
            <person name="Malainual N."/>
            <person name="Hou J."/>
            <person name="Wang L."/>
            <person name="Wang M."/>
            <person name="Yang K.Y."/>
            <person name="Cui Y."/>
            <person name="Leung E.L."/>
            <person name="Nong W."/>
            <person name="Shin S.K."/>
            <person name="Au S.W."/>
            <person name="Jeong K.Y."/>
            <person name="Chew F.T."/>
            <person name="Hui J.H."/>
            <person name="Leung T.F."/>
            <person name="Tungtrongchitr A."/>
            <person name="Zhong N."/>
            <person name="Liu Z."/>
            <person name="Tsui S.K."/>
        </authorList>
    </citation>
    <scope>NUCLEOTIDE SEQUENCE [LARGE SCALE GENOMIC DNA]</scope>
    <source>
        <strain evidence="1">Derp</strain>
    </source>
</reference>
<keyword evidence="2" id="KW-1185">Reference proteome</keyword>
<dbReference type="EMBL" id="NJHN03000037">
    <property type="protein sequence ID" value="KAH9421962.1"/>
    <property type="molecule type" value="Genomic_DNA"/>
</dbReference>
<gene>
    <name evidence="1" type="ORF">DERP_002252</name>
</gene>
<dbReference type="Proteomes" id="UP000887458">
    <property type="component" value="Unassembled WGS sequence"/>
</dbReference>
<proteinExistence type="predicted"/>
<comment type="caution">
    <text evidence="1">The sequence shown here is derived from an EMBL/GenBank/DDBJ whole genome shotgun (WGS) entry which is preliminary data.</text>
</comment>